<comment type="caution">
    <text evidence="1">The sequence shown here is derived from an EMBL/GenBank/DDBJ whole genome shotgun (WGS) entry which is preliminary data.</text>
</comment>
<organism evidence="1 2">
    <name type="scientific">Trichocoleus desertorum GB2-A4</name>
    <dbReference type="NCBI Taxonomy" id="2933944"/>
    <lineage>
        <taxon>Bacteria</taxon>
        <taxon>Bacillati</taxon>
        <taxon>Cyanobacteriota</taxon>
        <taxon>Cyanophyceae</taxon>
        <taxon>Leptolyngbyales</taxon>
        <taxon>Trichocoleusaceae</taxon>
        <taxon>Trichocoleus</taxon>
    </lineage>
</organism>
<keyword evidence="2" id="KW-1185">Reference proteome</keyword>
<dbReference type="EMBL" id="JAMPKM010000018">
    <property type="protein sequence ID" value="MEP0819960.1"/>
    <property type="molecule type" value="Genomic_DNA"/>
</dbReference>
<dbReference type="RefSeq" id="WP_190442560.1">
    <property type="nucleotide sequence ID" value="NZ_JAMPKM010000018.1"/>
</dbReference>
<evidence type="ECO:0000313" key="1">
    <source>
        <dbReference type="EMBL" id="MEP0819960.1"/>
    </source>
</evidence>
<dbReference type="Proteomes" id="UP001464891">
    <property type="component" value="Unassembled WGS sequence"/>
</dbReference>
<sequence>MCGAEWQAKAIAERINYVIGMRQEISAKAAIEFAVGFYNAPGVRRSIEFA</sequence>
<evidence type="ECO:0000313" key="2">
    <source>
        <dbReference type="Proteomes" id="UP001464891"/>
    </source>
</evidence>
<name>A0ABV0JDX8_9CYAN</name>
<reference evidence="1 2" key="1">
    <citation type="submission" date="2022-04" db="EMBL/GenBank/DDBJ databases">
        <title>Positive selection, recombination, and allopatry shape intraspecific diversity of widespread and dominant cyanobacteria.</title>
        <authorList>
            <person name="Wei J."/>
            <person name="Shu W."/>
            <person name="Hu C."/>
        </authorList>
    </citation>
    <scope>NUCLEOTIDE SEQUENCE [LARGE SCALE GENOMIC DNA]</scope>
    <source>
        <strain evidence="1 2">GB2-A4</strain>
    </source>
</reference>
<gene>
    <name evidence="1" type="ORF">NC998_22915</name>
</gene>
<protein>
    <submittedName>
        <fullName evidence="1">Uncharacterized protein</fullName>
    </submittedName>
</protein>
<proteinExistence type="predicted"/>
<accession>A0ABV0JDX8</accession>